<keyword evidence="2" id="KW-0489">Methyltransferase</keyword>
<dbReference type="AlphaFoldDB" id="A0A8J2TPL9"/>
<name>A0A8J2TPL9_9FLAO</name>
<sequence>MSDNNHYFETNRATWNTKVKEHSKSDMYNIKAFKEGKSSLMSYELKALSDVKDKSLLHLQCHFGQDTLSWSRLGAKCVGVDLSDEGIKLAQQLNKELKLDAEFVCCNVLETSKYVNNTFDIVFTSYGVIGWLPDLKPWGKMIAERLKKGGTFYMAEFHPIVWMFDYREGKSIMRYGYMQDEVIYEEYEGTYANQDAKMTSKEYGWNHGLSEVINALTEAGLHIDYLNEYDECPYNVLPDLEQTKSGMYATKDKLYPLIFEIKATKF</sequence>
<reference evidence="2 3" key="1">
    <citation type="journal article" date="2014" name="Int. J. Syst. Evol. Microbiol.">
        <title>Complete genome sequence of Corynebacterium casei LMG S-19264T (=DSM 44701T), isolated from a smear-ripened cheese.</title>
        <authorList>
            <consortium name="US DOE Joint Genome Institute (JGI-PGF)"/>
            <person name="Walter F."/>
            <person name="Albersmeier A."/>
            <person name="Kalinowski J."/>
            <person name="Ruckert C."/>
        </authorList>
    </citation>
    <scope>NUCLEOTIDE SEQUENCE [LARGE SCALE GENOMIC DNA]</scope>
    <source>
        <strain evidence="2 3">CGMCC 1.15295</strain>
    </source>
</reference>
<evidence type="ECO:0000313" key="2">
    <source>
        <dbReference type="EMBL" id="GFZ80284.1"/>
    </source>
</evidence>
<dbReference type="SUPFAM" id="SSF53335">
    <property type="entry name" value="S-adenosyl-L-methionine-dependent methyltransferases"/>
    <property type="match status" value="1"/>
</dbReference>
<keyword evidence="3" id="KW-1185">Reference proteome</keyword>
<dbReference type="Pfam" id="PF08241">
    <property type="entry name" value="Methyltransf_11"/>
    <property type="match status" value="1"/>
</dbReference>
<organism evidence="2 3">
    <name type="scientific">Aquaticitalea lipolytica</name>
    <dbReference type="NCBI Taxonomy" id="1247562"/>
    <lineage>
        <taxon>Bacteria</taxon>
        <taxon>Pseudomonadati</taxon>
        <taxon>Bacteroidota</taxon>
        <taxon>Flavobacteriia</taxon>
        <taxon>Flavobacteriales</taxon>
        <taxon>Flavobacteriaceae</taxon>
        <taxon>Aquaticitalea</taxon>
    </lineage>
</organism>
<dbReference type="RefSeq" id="WP_188605031.1">
    <property type="nucleotide sequence ID" value="NZ_BMIC01000001.1"/>
</dbReference>
<dbReference type="CDD" id="cd02440">
    <property type="entry name" value="AdoMet_MTases"/>
    <property type="match status" value="1"/>
</dbReference>
<comment type="caution">
    <text evidence="2">The sequence shown here is derived from an EMBL/GenBank/DDBJ whole genome shotgun (WGS) entry which is preliminary data.</text>
</comment>
<evidence type="ECO:0000259" key="1">
    <source>
        <dbReference type="Pfam" id="PF08241"/>
    </source>
</evidence>
<dbReference type="GO" id="GO:0032259">
    <property type="term" value="P:methylation"/>
    <property type="evidence" value="ECO:0007669"/>
    <property type="project" value="UniProtKB-KW"/>
</dbReference>
<proteinExistence type="predicted"/>
<keyword evidence="2" id="KW-0808">Transferase</keyword>
<dbReference type="InterPro" id="IPR029063">
    <property type="entry name" value="SAM-dependent_MTases_sf"/>
</dbReference>
<gene>
    <name evidence="2" type="ORF">GCM10011531_07870</name>
</gene>
<dbReference type="InterPro" id="IPR013216">
    <property type="entry name" value="Methyltransf_11"/>
</dbReference>
<dbReference type="EMBL" id="BMIC01000001">
    <property type="protein sequence ID" value="GFZ80284.1"/>
    <property type="molecule type" value="Genomic_DNA"/>
</dbReference>
<accession>A0A8J2TPL9</accession>
<feature type="domain" description="Methyltransferase type 11" evidence="1">
    <location>
        <begin position="58"/>
        <end position="153"/>
    </location>
</feature>
<evidence type="ECO:0000313" key="3">
    <source>
        <dbReference type="Proteomes" id="UP000598120"/>
    </source>
</evidence>
<dbReference type="GO" id="GO:0008757">
    <property type="term" value="F:S-adenosylmethionine-dependent methyltransferase activity"/>
    <property type="evidence" value="ECO:0007669"/>
    <property type="project" value="InterPro"/>
</dbReference>
<dbReference type="Proteomes" id="UP000598120">
    <property type="component" value="Unassembled WGS sequence"/>
</dbReference>
<dbReference type="Gene3D" id="3.40.50.150">
    <property type="entry name" value="Vaccinia Virus protein VP39"/>
    <property type="match status" value="1"/>
</dbReference>
<protein>
    <submittedName>
        <fullName evidence="2">Type 12 methyltransferase</fullName>
    </submittedName>
</protein>